<reference evidence="3" key="1">
    <citation type="journal article" date="2023" name="IScience">
        <title>Live-bearing cockroach genome reveals convergent evolutionary mechanisms linked to viviparity in insects and beyond.</title>
        <authorList>
            <person name="Fouks B."/>
            <person name="Harrison M.C."/>
            <person name="Mikhailova A.A."/>
            <person name="Marchal E."/>
            <person name="English S."/>
            <person name="Carruthers M."/>
            <person name="Jennings E.C."/>
            <person name="Chiamaka E.L."/>
            <person name="Frigard R.A."/>
            <person name="Pippel M."/>
            <person name="Attardo G.M."/>
            <person name="Benoit J.B."/>
            <person name="Bornberg-Bauer E."/>
            <person name="Tobe S.S."/>
        </authorList>
    </citation>
    <scope>NUCLEOTIDE SEQUENCE</scope>
    <source>
        <strain evidence="3">Stay&amp;Tobe</strain>
    </source>
</reference>
<keyword evidence="1" id="KW-0812">Transmembrane</keyword>
<keyword evidence="1" id="KW-1133">Transmembrane helix</keyword>
<keyword evidence="2" id="KW-0732">Signal</keyword>
<keyword evidence="1" id="KW-0472">Membrane</keyword>
<dbReference type="AlphaFoldDB" id="A0AAD7ZBD1"/>
<evidence type="ECO:0000256" key="1">
    <source>
        <dbReference type="SAM" id="Phobius"/>
    </source>
</evidence>
<comment type="caution">
    <text evidence="3">The sequence shown here is derived from an EMBL/GenBank/DDBJ whole genome shotgun (WGS) entry which is preliminary data.</text>
</comment>
<accession>A0AAD7ZBD1</accession>
<proteinExistence type="predicted"/>
<feature type="transmembrane region" description="Helical" evidence="1">
    <location>
        <begin position="272"/>
        <end position="290"/>
    </location>
</feature>
<gene>
    <name evidence="3" type="ORF">L9F63_006347</name>
</gene>
<sequence length="352" mass="38340">MGRRSFLIFVCVLALSRATPITDPVRSIHTEEHKLDPEVKELLTKPQDTVQKEEPAKVVSEENVPVVNVQKDETPLATPEQANRDARLLRNEETNDISSSQDTEVVLLQKLNNKCGQKDISSCFLLKLVAYMNRLLKKSNIEVIEGVHITQTTSADVQVEQESLPRLSPGEDDETQLTTLFTNKLWRFLRTRSLRWNILPDADVVVSASPEEDGGAINVGMSIKTGKAIEKGQEGERTEGGLAIVALAALKAVGVAILGFKAIALLVGKALIVSKIALVLAAIVGLKSLFNHQKHVTYEVVAHPHQSHSTVHTGDHHGAGDSYSSGWGRSADLQAAAHQMAYSAYAPQSSTH</sequence>
<evidence type="ECO:0000256" key="2">
    <source>
        <dbReference type="SAM" id="SignalP"/>
    </source>
</evidence>
<dbReference type="GO" id="GO:0016020">
    <property type="term" value="C:membrane"/>
    <property type="evidence" value="ECO:0007669"/>
    <property type="project" value="TreeGrafter"/>
</dbReference>
<name>A0AAD7ZBD1_DIPPU</name>
<dbReference type="InterPro" id="IPR012464">
    <property type="entry name" value="DUF1676"/>
</dbReference>
<dbReference type="EMBL" id="JASPKZ010009377">
    <property type="protein sequence ID" value="KAJ9577067.1"/>
    <property type="molecule type" value="Genomic_DNA"/>
</dbReference>
<dbReference type="PANTHER" id="PTHR21879:SF3">
    <property type="entry name" value="FI03378P"/>
    <property type="match status" value="1"/>
</dbReference>
<reference evidence="3" key="2">
    <citation type="submission" date="2023-05" db="EMBL/GenBank/DDBJ databases">
        <authorList>
            <person name="Fouks B."/>
        </authorList>
    </citation>
    <scope>NUCLEOTIDE SEQUENCE</scope>
    <source>
        <strain evidence="3">Stay&amp;Tobe</strain>
        <tissue evidence="3">Testes</tissue>
    </source>
</reference>
<dbReference type="Proteomes" id="UP001233999">
    <property type="component" value="Unassembled WGS sequence"/>
</dbReference>
<feature type="signal peptide" evidence="2">
    <location>
        <begin position="1"/>
        <end position="18"/>
    </location>
</feature>
<feature type="chain" id="PRO_5041924186" evidence="2">
    <location>
        <begin position="19"/>
        <end position="352"/>
    </location>
</feature>
<organism evidence="3 4">
    <name type="scientific">Diploptera punctata</name>
    <name type="common">Pacific beetle cockroach</name>
    <dbReference type="NCBI Taxonomy" id="6984"/>
    <lineage>
        <taxon>Eukaryota</taxon>
        <taxon>Metazoa</taxon>
        <taxon>Ecdysozoa</taxon>
        <taxon>Arthropoda</taxon>
        <taxon>Hexapoda</taxon>
        <taxon>Insecta</taxon>
        <taxon>Pterygota</taxon>
        <taxon>Neoptera</taxon>
        <taxon>Polyneoptera</taxon>
        <taxon>Dictyoptera</taxon>
        <taxon>Blattodea</taxon>
        <taxon>Blaberoidea</taxon>
        <taxon>Blaberidae</taxon>
        <taxon>Diplopterinae</taxon>
        <taxon>Diploptera</taxon>
    </lineage>
</organism>
<protein>
    <submittedName>
        <fullName evidence="3">Uncharacterized protein</fullName>
    </submittedName>
</protein>
<evidence type="ECO:0000313" key="3">
    <source>
        <dbReference type="EMBL" id="KAJ9577067.1"/>
    </source>
</evidence>
<dbReference type="Pfam" id="PF07898">
    <property type="entry name" value="DUF1676"/>
    <property type="match status" value="1"/>
</dbReference>
<dbReference type="PANTHER" id="PTHR21879">
    <property type="entry name" value="FI03362P-RELATED-RELATED"/>
    <property type="match status" value="1"/>
</dbReference>
<keyword evidence="4" id="KW-1185">Reference proteome</keyword>
<evidence type="ECO:0000313" key="4">
    <source>
        <dbReference type="Proteomes" id="UP001233999"/>
    </source>
</evidence>